<accession>A0A9W6W1M4</accession>
<evidence type="ECO:0000313" key="3">
    <source>
        <dbReference type="Proteomes" id="UP001165079"/>
    </source>
</evidence>
<organism evidence="2 3">
    <name type="scientific">Actinorhabdospora filicis</name>
    <dbReference type="NCBI Taxonomy" id="1785913"/>
    <lineage>
        <taxon>Bacteria</taxon>
        <taxon>Bacillati</taxon>
        <taxon>Actinomycetota</taxon>
        <taxon>Actinomycetes</taxon>
        <taxon>Micromonosporales</taxon>
        <taxon>Micromonosporaceae</taxon>
        <taxon>Actinorhabdospora</taxon>
    </lineage>
</organism>
<evidence type="ECO:0000313" key="2">
    <source>
        <dbReference type="EMBL" id="GLZ76057.1"/>
    </source>
</evidence>
<protein>
    <submittedName>
        <fullName evidence="2">Uncharacterized protein</fullName>
    </submittedName>
</protein>
<dbReference type="RefSeq" id="WP_285661256.1">
    <property type="nucleotide sequence ID" value="NZ_BSTX01000001.1"/>
</dbReference>
<evidence type="ECO:0000256" key="1">
    <source>
        <dbReference type="SAM" id="MobiDB-lite"/>
    </source>
</evidence>
<name>A0A9W6W1M4_9ACTN</name>
<dbReference type="EMBL" id="BSTX01000001">
    <property type="protein sequence ID" value="GLZ76057.1"/>
    <property type="molecule type" value="Genomic_DNA"/>
</dbReference>
<sequence>MPPKKKSSRVSTDRQSARKLGHGVAERLSAIIDAVAETHGKRSVEEIEAELTRRMASAGVTGGSWRGTAEAIAAGEDVELRAP</sequence>
<feature type="region of interest" description="Disordered" evidence="1">
    <location>
        <begin position="1"/>
        <end position="22"/>
    </location>
</feature>
<dbReference type="AlphaFoldDB" id="A0A9W6W1M4"/>
<comment type="caution">
    <text evidence="2">The sequence shown here is derived from an EMBL/GenBank/DDBJ whole genome shotgun (WGS) entry which is preliminary data.</text>
</comment>
<dbReference type="Proteomes" id="UP001165079">
    <property type="component" value="Unassembled WGS sequence"/>
</dbReference>
<reference evidence="2" key="1">
    <citation type="submission" date="2023-03" db="EMBL/GenBank/DDBJ databases">
        <title>Actinorhabdospora filicis NBRC 111898.</title>
        <authorList>
            <person name="Ichikawa N."/>
            <person name="Sato H."/>
            <person name="Tonouchi N."/>
        </authorList>
    </citation>
    <scope>NUCLEOTIDE SEQUENCE</scope>
    <source>
        <strain evidence="2">NBRC 111898</strain>
    </source>
</reference>
<gene>
    <name evidence="2" type="ORF">Afil01_08640</name>
</gene>
<keyword evidence="3" id="KW-1185">Reference proteome</keyword>
<proteinExistence type="predicted"/>